<feature type="binding site" evidence="5">
    <location>
        <position position="185"/>
    </location>
    <ligand>
        <name>D-glyceraldehyde 3-phosphate</name>
        <dbReference type="ChEBI" id="CHEBI:59776"/>
    </ligand>
</feature>
<feature type="binding site" evidence="5">
    <location>
        <position position="236"/>
    </location>
    <ligand>
        <name>D-glyceraldehyde 3-phosphate</name>
        <dbReference type="ChEBI" id="CHEBI:59776"/>
    </ligand>
</feature>
<dbReference type="Gene3D" id="3.30.360.10">
    <property type="entry name" value="Dihydrodipicolinate Reductase, domain 2"/>
    <property type="match status" value="1"/>
</dbReference>
<feature type="binding site" evidence="6">
    <location>
        <position position="124"/>
    </location>
    <ligand>
        <name>NAD(+)</name>
        <dbReference type="ChEBI" id="CHEBI:57540"/>
    </ligand>
</feature>
<comment type="similarity">
    <text evidence="1 8">Belongs to the glyceraldehyde-3-phosphate dehydrogenase family.</text>
</comment>
<evidence type="ECO:0000256" key="1">
    <source>
        <dbReference type="ARBA" id="ARBA00007406"/>
    </source>
</evidence>
<dbReference type="GO" id="GO:0051287">
    <property type="term" value="F:NAD binding"/>
    <property type="evidence" value="ECO:0007669"/>
    <property type="project" value="InterPro"/>
</dbReference>
<evidence type="ECO:0000256" key="6">
    <source>
        <dbReference type="PIRSR" id="PIRSR000149-3"/>
    </source>
</evidence>
<dbReference type="CDD" id="cd05214">
    <property type="entry name" value="GAPDH_I_N"/>
    <property type="match status" value="1"/>
</dbReference>
<feature type="binding site" evidence="6">
    <location>
        <position position="316"/>
    </location>
    <ligand>
        <name>NAD(+)</name>
        <dbReference type="ChEBI" id="CHEBI:57540"/>
    </ligand>
</feature>
<dbReference type="STRING" id="1359163.NLO413_0781"/>
<dbReference type="GO" id="GO:0016620">
    <property type="term" value="F:oxidoreductase activity, acting on the aldehyde or oxo group of donors, NAD or NADP as acceptor"/>
    <property type="evidence" value="ECO:0007669"/>
    <property type="project" value="InterPro"/>
</dbReference>
<dbReference type="SMART" id="SM00846">
    <property type="entry name" value="Gp_dh_N"/>
    <property type="match status" value="1"/>
</dbReference>
<evidence type="ECO:0000256" key="8">
    <source>
        <dbReference type="RuleBase" id="RU000397"/>
    </source>
</evidence>
<feature type="binding site" evidence="6">
    <location>
        <begin position="13"/>
        <end position="14"/>
    </location>
    <ligand>
        <name>NAD(+)</name>
        <dbReference type="ChEBI" id="CHEBI:57540"/>
    </ligand>
</feature>
<dbReference type="NCBIfam" id="TIGR01534">
    <property type="entry name" value="GAPDH-I"/>
    <property type="match status" value="1"/>
</dbReference>
<dbReference type="PATRIC" id="fig|1359163.3.peg.751"/>
<dbReference type="SUPFAM" id="SSF55347">
    <property type="entry name" value="Glyceraldehyde-3-phosphate dehydrogenase-like, C-terminal domain"/>
    <property type="match status" value="1"/>
</dbReference>
<organism evidence="10 11">
    <name type="scientific">Candidatus Neoehrlichia procyonis str. RAC413</name>
    <dbReference type="NCBI Taxonomy" id="1359163"/>
    <lineage>
        <taxon>Bacteria</taxon>
        <taxon>Pseudomonadati</taxon>
        <taxon>Pseudomonadota</taxon>
        <taxon>Alphaproteobacteria</taxon>
        <taxon>Rickettsiales</taxon>
        <taxon>Anaplasmataceae</taxon>
        <taxon>Candidatus Neoehrlichia</taxon>
    </lineage>
</organism>
<dbReference type="CDD" id="cd18126">
    <property type="entry name" value="GAPDH_I_C"/>
    <property type="match status" value="1"/>
</dbReference>
<evidence type="ECO:0000256" key="4">
    <source>
        <dbReference type="PIRSR" id="PIRSR000149-1"/>
    </source>
</evidence>
<feature type="active site" description="Nucleophile" evidence="4">
    <location>
        <position position="155"/>
    </location>
</feature>
<dbReference type="FunFam" id="3.40.50.720:FF:000001">
    <property type="entry name" value="Glyceraldehyde-3-phosphate dehydrogenase"/>
    <property type="match status" value="1"/>
</dbReference>
<dbReference type="Gene3D" id="3.40.50.720">
    <property type="entry name" value="NAD(P)-binding Rossmann-like Domain"/>
    <property type="match status" value="1"/>
</dbReference>
<dbReference type="EMBL" id="LANX01000001">
    <property type="protein sequence ID" value="KJV69390.1"/>
    <property type="molecule type" value="Genomic_DNA"/>
</dbReference>
<dbReference type="GO" id="GO:0050661">
    <property type="term" value="F:NADP binding"/>
    <property type="evidence" value="ECO:0007669"/>
    <property type="project" value="InterPro"/>
</dbReference>
<dbReference type="FunFam" id="3.30.360.10:FF:000002">
    <property type="entry name" value="Glyceraldehyde-3-phosphate dehydrogenase"/>
    <property type="match status" value="1"/>
</dbReference>
<keyword evidence="6" id="KW-0547">Nucleotide-binding</keyword>
<evidence type="ECO:0000313" key="10">
    <source>
        <dbReference type="EMBL" id="KJV69390.1"/>
    </source>
</evidence>
<feature type="site" description="Activates thiol group during catalysis" evidence="7">
    <location>
        <position position="182"/>
    </location>
</feature>
<dbReference type="Pfam" id="PF02800">
    <property type="entry name" value="Gp_dh_C"/>
    <property type="match status" value="1"/>
</dbReference>
<feature type="domain" description="Glyceraldehyde 3-phosphate dehydrogenase NAD(P) binding" evidence="9">
    <location>
        <begin position="4"/>
        <end position="155"/>
    </location>
</feature>
<feature type="binding site" evidence="5">
    <location>
        <begin position="154"/>
        <end position="156"/>
    </location>
    <ligand>
        <name>D-glyceraldehyde 3-phosphate</name>
        <dbReference type="ChEBI" id="CHEBI:59776"/>
    </ligand>
</feature>
<dbReference type="InterPro" id="IPR036291">
    <property type="entry name" value="NAD(P)-bd_dom_sf"/>
</dbReference>
<dbReference type="InterPro" id="IPR020829">
    <property type="entry name" value="GlycerAld_3-P_DH_cat"/>
</dbReference>
<name>A0A0F3NMV7_9RICK</name>
<dbReference type="PANTHER" id="PTHR43148">
    <property type="entry name" value="GLYCERALDEHYDE-3-PHOSPHATE DEHYDROGENASE 2"/>
    <property type="match status" value="1"/>
</dbReference>
<dbReference type="PRINTS" id="PR00078">
    <property type="entry name" value="G3PDHDRGNASE"/>
</dbReference>
<dbReference type="InterPro" id="IPR020831">
    <property type="entry name" value="GlycerAld/Erythrose_P_DH"/>
</dbReference>
<accession>A0A0F3NMV7</accession>
<comment type="subunit">
    <text evidence="2">Homotetramer.</text>
</comment>
<dbReference type="SUPFAM" id="SSF51735">
    <property type="entry name" value="NAD(P)-binding Rossmann-fold domains"/>
    <property type="match status" value="1"/>
</dbReference>
<sequence>MKKIKIGINGLGRIGRCVLRAIYELNFNDQVELVAINGSTSIDIHRHLIQYDSVHGKFRYNVNCSSKEIKICDNVISLFSEKDPANIPWQEHGVEVVLECTGKFNTKELSQKHLGSTVQKVIVSAPVLNPDCTIIYGINNNILEKNHNIISAGSCTTNCIAPIIKLMDNNVGIKNGFITTIHSYTNDQNLVDNNHKDIRRARACMMSIIPTTTGATKTIELVIPHLKGKLNGTAIRVPTPNVSMANIVFNTVKETNKNEINNIIKNKSINSEIISFTNEKLVSIDFTHTTYSAIVDLSETCVTDNNLCYISAWYDNEWAFAVRLLNLTIFLKKYLT</sequence>
<reference evidence="10 11" key="1">
    <citation type="submission" date="2015-02" db="EMBL/GenBank/DDBJ databases">
        <title>Genome Sequencing of Rickettsiales.</title>
        <authorList>
            <person name="Daugherty S.C."/>
            <person name="Su Q."/>
            <person name="Abolude K."/>
            <person name="Beier-Sexton M."/>
            <person name="Carlyon J.A."/>
            <person name="Carter R."/>
            <person name="Day N.P."/>
            <person name="Dumler S.J."/>
            <person name="Dyachenko V."/>
            <person name="Godinez A."/>
            <person name="Kurtti T.J."/>
            <person name="Lichay M."/>
            <person name="Mullins K.E."/>
            <person name="Ott S."/>
            <person name="Pappas-Brown V."/>
            <person name="Paris D.H."/>
            <person name="Patel P."/>
            <person name="Richards A.L."/>
            <person name="Sadzewicz L."/>
            <person name="Sears K."/>
            <person name="Seidman D."/>
            <person name="Sengamalay N."/>
            <person name="Stenos J."/>
            <person name="Tallon L.J."/>
            <person name="Vincent G."/>
            <person name="Fraser C.M."/>
            <person name="Munderloh U."/>
            <person name="Dunning-Hotopp J.C."/>
        </authorList>
    </citation>
    <scope>NUCLEOTIDE SEQUENCE [LARGE SCALE GENOMIC DNA]</scope>
    <source>
        <strain evidence="10 11">RAC413</strain>
    </source>
</reference>
<keyword evidence="6" id="KW-0520">NAD</keyword>
<keyword evidence="3 10" id="KW-0560">Oxidoreductase</keyword>
<dbReference type="PIRSF" id="PIRSF000149">
    <property type="entry name" value="GAP_DH"/>
    <property type="match status" value="1"/>
</dbReference>
<dbReference type="Proteomes" id="UP000033562">
    <property type="component" value="Unassembled WGS sequence"/>
</dbReference>
<evidence type="ECO:0000256" key="2">
    <source>
        <dbReference type="ARBA" id="ARBA00011881"/>
    </source>
</evidence>
<dbReference type="AlphaFoldDB" id="A0A0F3NMV7"/>
<dbReference type="Pfam" id="PF00044">
    <property type="entry name" value="Gp_dh_N"/>
    <property type="match status" value="1"/>
</dbReference>
<proteinExistence type="inferred from homology"/>
<dbReference type="InterPro" id="IPR006424">
    <property type="entry name" value="Glyceraldehyde-3-P_DH_1"/>
</dbReference>
<keyword evidence="11" id="KW-1185">Reference proteome</keyword>
<comment type="caution">
    <text evidence="10">The sequence shown here is derived from an EMBL/GenBank/DDBJ whole genome shotgun (WGS) entry which is preliminary data.</text>
</comment>
<evidence type="ECO:0000259" key="9">
    <source>
        <dbReference type="SMART" id="SM00846"/>
    </source>
</evidence>
<evidence type="ECO:0000256" key="3">
    <source>
        <dbReference type="ARBA" id="ARBA00023002"/>
    </source>
</evidence>
<gene>
    <name evidence="10" type="primary">gap</name>
    <name evidence="10" type="ORF">NLO413_0781</name>
</gene>
<feature type="binding site" evidence="5">
    <location>
        <begin position="213"/>
        <end position="214"/>
    </location>
    <ligand>
        <name>D-glyceraldehyde 3-phosphate</name>
        <dbReference type="ChEBI" id="CHEBI:59776"/>
    </ligand>
</feature>
<protein>
    <submittedName>
        <fullName evidence="10">Glyceraldehyde-3-phosphate dehydrogenase, type I</fullName>
        <ecNumber evidence="10">1.2.1.-</ecNumber>
    </submittedName>
</protein>
<evidence type="ECO:0000256" key="7">
    <source>
        <dbReference type="PIRSR" id="PIRSR000149-4"/>
    </source>
</evidence>
<dbReference type="InterPro" id="IPR020828">
    <property type="entry name" value="GlycerAld_3-P_DH_NAD(P)-bd"/>
</dbReference>
<dbReference type="EC" id="1.2.1.-" evidence="10"/>
<evidence type="ECO:0000313" key="11">
    <source>
        <dbReference type="Proteomes" id="UP000033562"/>
    </source>
</evidence>
<evidence type="ECO:0000256" key="5">
    <source>
        <dbReference type="PIRSR" id="PIRSR000149-2"/>
    </source>
</evidence>
<dbReference type="GO" id="GO:0006006">
    <property type="term" value="P:glucose metabolic process"/>
    <property type="evidence" value="ECO:0007669"/>
    <property type="project" value="InterPro"/>
</dbReference>